<gene>
    <name evidence="1" type="ORF">DWB77_07487</name>
</gene>
<accession>A0A387HSK8</accession>
<dbReference type="KEGG" id="shun:DWB77_07487"/>
<evidence type="ECO:0000313" key="2">
    <source>
        <dbReference type="Proteomes" id="UP000271554"/>
    </source>
</evidence>
<sequence>MEMAETVEQIEEAERQAPCARLVELRQAFLAPRRSTMPLLYKPTAAENARMLRVHRFEFNSAVTKAAHSS</sequence>
<dbReference type="AlphaFoldDB" id="A0A387HSK8"/>
<proteinExistence type="predicted"/>
<organism evidence="1 2">
    <name type="scientific">Streptomyces hundungensis</name>
    <dbReference type="NCBI Taxonomy" id="1077946"/>
    <lineage>
        <taxon>Bacteria</taxon>
        <taxon>Bacillati</taxon>
        <taxon>Actinomycetota</taxon>
        <taxon>Actinomycetes</taxon>
        <taxon>Kitasatosporales</taxon>
        <taxon>Streptomycetaceae</taxon>
        <taxon>Streptomyces</taxon>
    </lineage>
</organism>
<dbReference type="Proteomes" id="UP000271554">
    <property type="component" value="Chromosome"/>
</dbReference>
<protein>
    <submittedName>
        <fullName evidence="1">Uncharacterized protein</fullName>
    </submittedName>
</protein>
<dbReference type="EMBL" id="CP032698">
    <property type="protein sequence ID" value="AYG85270.1"/>
    <property type="molecule type" value="Genomic_DNA"/>
</dbReference>
<evidence type="ECO:0000313" key="1">
    <source>
        <dbReference type="EMBL" id="AYG85270.1"/>
    </source>
</evidence>
<reference evidence="1 2" key="1">
    <citation type="submission" date="2018-10" db="EMBL/GenBank/DDBJ databases">
        <title>Relationship between Morphology and Antimicrobial Activity in Streptomyces.</title>
        <authorList>
            <person name="Kang H.J."/>
            <person name="Kim S.B."/>
        </authorList>
    </citation>
    <scope>NUCLEOTIDE SEQUENCE [LARGE SCALE GENOMIC DNA]</scope>
    <source>
        <strain evidence="1 2">BH38</strain>
    </source>
</reference>
<keyword evidence="2" id="KW-1185">Reference proteome</keyword>
<name>A0A387HSK8_9ACTN</name>